<dbReference type="Proteomes" id="UP000265341">
    <property type="component" value="Unassembled WGS sequence"/>
</dbReference>
<dbReference type="AlphaFoldDB" id="A0A399EYA4"/>
<dbReference type="NCBIfam" id="TIGR00325">
    <property type="entry name" value="lpxC"/>
    <property type="match status" value="1"/>
</dbReference>
<gene>
    <name evidence="13" type="primary">lpxC</name>
    <name evidence="13" type="ORF">Mrose_00605</name>
</gene>
<comment type="cofactor">
    <cofactor evidence="1">
        <name>Zn(2+)</name>
        <dbReference type="ChEBI" id="CHEBI:29105"/>
    </cofactor>
</comment>
<keyword evidence="6" id="KW-0441">Lipid A biosynthesis</keyword>
<evidence type="ECO:0000256" key="5">
    <source>
        <dbReference type="ARBA" id="ARBA00022516"/>
    </source>
</evidence>
<evidence type="ECO:0000256" key="11">
    <source>
        <dbReference type="ARBA" id="ARBA00024535"/>
    </source>
</evidence>
<dbReference type="InterPro" id="IPR004463">
    <property type="entry name" value="UDP-acyl_GlcNac_deAcase"/>
</dbReference>
<name>A0A399EYA4_9DEIN</name>
<dbReference type="GO" id="GO:0016020">
    <property type="term" value="C:membrane"/>
    <property type="evidence" value="ECO:0007669"/>
    <property type="project" value="GOC"/>
</dbReference>
<dbReference type="GO" id="GO:0103117">
    <property type="term" value="F:UDP-3-O-acyl-N-acetylglucosamine deacetylase activity"/>
    <property type="evidence" value="ECO:0007669"/>
    <property type="project" value="UniProtKB-UniRule"/>
</dbReference>
<comment type="function">
    <text evidence="2">Catalyzes the hydrolysis of UDP-3-O-myristoyl-N-acetylglucosamine to form UDP-3-O-myristoylglucosamine and acetate, the committed step in lipid A biosynthesis.</text>
</comment>
<dbReference type="Gene3D" id="3.30.230.20">
    <property type="entry name" value="lpxc deacetylase, domain 1"/>
    <property type="match status" value="1"/>
</dbReference>
<evidence type="ECO:0000256" key="10">
    <source>
        <dbReference type="ARBA" id="ARBA00023098"/>
    </source>
</evidence>
<dbReference type="PANTHER" id="PTHR33694:SF1">
    <property type="entry name" value="UDP-3-O-ACYL-N-ACETYLGLUCOSAMINE DEACETYLASE 1, MITOCHONDRIAL-RELATED"/>
    <property type="match status" value="1"/>
</dbReference>
<accession>A0A399EYA4</accession>
<keyword evidence="5" id="KW-0444">Lipid biosynthesis</keyword>
<comment type="catalytic activity">
    <reaction evidence="11">
        <text>a UDP-3-O-[(3R)-3-hydroxyacyl]-N-acetyl-alpha-D-glucosamine + H2O = a UDP-3-O-[(3R)-3-hydroxyacyl]-alpha-D-glucosamine + acetate</text>
        <dbReference type="Rhea" id="RHEA:67816"/>
        <dbReference type="ChEBI" id="CHEBI:15377"/>
        <dbReference type="ChEBI" id="CHEBI:30089"/>
        <dbReference type="ChEBI" id="CHEBI:137740"/>
        <dbReference type="ChEBI" id="CHEBI:173225"/>
        <dbReference type="EC" id="3.5.1.108"/>
    </reaction>
</comment>
<dbReference type="InterPro" id="IPR020568">
    <property type="entry name" value="Ribosomal_Su5_D2-typ_SF"/>
</dbReference>
<dbReference type="GO" id="GO:0046872">
    <property type="term" value="F:metal ion binding"/>
    <property type="evidence" value="ECO:0007669"/>
    <property type="project" value="UniProtKB-KW"/>
</dbReference>
<dbReference type="PANTHER" id="PTHR33694">
    <property type="entry name" value="UDP-3-O-ACYL-N-ACETYLGLUCOSAMINE DEACETYLASE 1, MITOCHONDRIAL-RELATED"/>
    <property type="match status" value="1"/>
</dbReference>
<dbReference type="SUPFAM" id="SSF54211">
    <property type="entry name" value="Ribosomal protein S5 domain 2-like"/>
    <property type="match status" value="2"/>
</dbReference>
<organism evidence="13 14">
    <name type="scientific">Calidithermus roseus</name>
    <dbReference type="NCBI Taxonomy" id="1644118"/>
    <lineage>
        <taxon>Bacteria</taxon>
        <taxon>Thermotogati</taxon>
        <taxon>Deinococcota</taxon>
        <taxon>Deinococci</taxon>
        <taxon>Thermales</taxon>
        <taxon>Thermaceae</taxon>
        <taxon>Calidithermus</taxon>
    </lineage>
</organism>
<proteinExistence type="predicted"/>
<sequence>MIEVSGIGLHSGHRATVRFHQAEGPVRFRVNGLEIPARASAVVDTLRCTVLGVGAARLATVEHLLGALWLKGLWGGLVIEVEGPEIPTLDGSAREWLKALEPLPATPLPPRSLPRPVRVQEQQGQLVAEPALEFRLSVTITFKHPLIGYRRFESPPSRLMEVAEARTFGFIQDLEALRAQGLAHGASLENTLVYSQTSSLNTPRLPDEPVRHKALDFLGDLYLAGAPFLGHFTVHRGSHRLHVELARALEALVVAKES</sequence>
<evidence type="ECO:0000313" key="14">
    <source>
        <dbReference type="Proteomes" id="UP000265341"/>
    </source>
</evidence>
<evidence type="ECO:0000256" key="8">
    <source>
        <dbReference type="ARBA" id="ARBA00022801"/>
    </source>
</evidence>
<reference evidence="13 14" key="1">
    <citation type="submission" date="2018-08" db="EMBL/GenBank/DDBJ databases">
        <title>Meiothermus roseus NBRC 110900 genome sequencing project.</title>
        <authorList>
            <person name="Da Costa M.S."/>
            <person name="Albuquerque L."/>
            <person name="Raposo P."/>
            <person name="Froufe H.J.C."/>
            <person name="Barroso C.S."/>
            <person name="Egas C."/>
        </authorList>
    </citation>
    <scope>NUCLEOTIDE SEQUENCE [LARGE SCALE GENOMIC DNA]</scope>
    <source>
        <strain evidence="13 14">NBRC 110900</strain>
    </source>
</reference>
<evidence type="ECO:0000313" key="13">
    <source>
        <dbReference type="EMBL" id="RIH88998.1"/>
    </source>
</evidence>
<comment type="pathway">
    <text evidence="3">Glycolipid biosynthesis; lipid IV(A) biosynthesis; lipid IV(A) from (3R)-3-hydroxytetradecanoyl-[acyl-carrier-protein] and UDP-N-acetyl-alpha-D-glucosamine: step 2/6.</text>
</comment>
<keyword evidence="10" id="KW-0443">Lipid metabolism</keyword>
<keyword evidence="8 13" id="KW-0378">Hydrolase</keyword>
<dbReference type="UniPathway" id="UPA00359">
    <property type="reaction ID" value="UER00478"/>
</dbReference>
<dbReference type="EMBL" id="QWLA01000006">
    <property type="protein sequence ID" value="RIH88998.1"/>
    <property type="molecule type" value="Genomic_DNA"/>
</dbReference>
<evidence type="ECO:0000256" key="12">
    <source>
        <dbReference type="NCBIfam" id="TIGR00325"/>
    </source>
</evidence>
<evidence type="ECO:0000256" key="2">
    <source>
        <dbReference type="ARBA" id="ARBA00002923"/>
    </source>
</evidence>
<dbReference type="GO" id="GO:0009245">
    <property type="term" value="P:lipid A biosynthetic process"/>
    <property type="evidence" value="ECO:0007669"/>
    <property type="project" value="UniProtKB-UniRule"/>
</dbReference>
<keyword evidence="9" id="KW-0862">Zinc</keyword>
<dbReference type="InterPro" id="IPR011334">
    <property type="entry name" value="UDP-acyl_GlcNac_deAcase_C"/>
</dbReference>
<evidence type="ECO:0000256" key="6">
    <source>
        <dbReference type="ARBA" id="ARBA00022556"/>
    </source>
</evidence>
<evidence type="ECO:0000256" key="1">
    <source>
        <dbReference type="ARBA" id="ARBA00001947"/>
    </source>
</evidence>
<comment type="caution">
    <text evidence="13">The sequence shown here is derived from an EMBL/GenBank/DDBJ whole genome shotgun (WGS) entry which is preliminary data.</text>
</comment>
<dbReference type="RefSeq" id="WP_182482650.1">
    <property type="nucleotide sequence ID" value="NZ_QWLA01000006.1"/>
</dbReference>
<protein>
    <recommendedName>
        <fullName evidence="4 12">UDP-3-O-acyl-N-acetylglucosamine deacetylase</fullName>
        <ecNumber evidence="4 12">3.5.1.108</ecNumber>
    </recommendedName>
</protein>
<evidence type="ECO:0000256" key="4">
    <source>
        <dbReference type="ARBA" id="ARBA00012745"/>
    </source>
</evidence>
<dbReference type="Pfam" id="PF03331">
    <property type="entry name" value="LpxC"/>
    <property type="match status" value="1"/>
</dbReference>
<evidence type="ECO:0000256" key="7">
    <source>
        <dbReference type="ARBA" id="ARBA00022723"/>
    </source>
</evidence>
<dbReference type="InterPro" id="IPR015870">
    <property type="entry name" value="UDP-acyl_N-AcGlcN_deAcase_N"/>
</dbReference>
<dbReference type="Gene3D" id="3.30.1700.10">
    <property type="entry name" value="lpxc deacetylase, domain 2"/>
    <property type="match status" value="1"/>
</dbReference>
<evidence type="ECO:0000256" key="9">
    <source>
        <dbReference type="ARBA" id="ARBA00022833"/>
    </source>
</evidence>
<keyword evidence="7" id="KW-0479">Metal-binding</keyword>
<keyword evidence="14" id="KW-1185">Reference proteome</keyword>
<evidence type="ECO:0000256" key="3">
    <source>
        <dbReference type="ARBA" id="ARBA00005002"/>
    </source>
</evidence>
<dbReference type="EC" id="3.5.1.108" evidence="4 12"/>